<dbReference type="InterPro" id="IPR036591">
    <property type="entry name" value="YggU-like_sf"/>
</dbReference>
<dbReference type="Gene3D" id="3.30.1200.10">
    <property type="entry name" value="YggU-like"/>
    <property type="match status" value="1"/>
</dbReference>
<dbReference type="SUPFAM" id="SSF69786">
    <property type="entry name" value="YggU-like"/>
    <property type="match status" value="1"/>
</dbReference>
<organism evidence="3 4">
    <name type="scientific">Sphingopyxis jiangsuensis</name>
    <dbReference type="NCBI Taxonomy" id="2871171"/>
    <lineage>
        <taxon>Bacteria</taxon>
        <taxon>Pseudomonadati</taxon>
        <taxon>Pseudomonadota</taxon>
        <taxon>Alphaproteobacteria</taxon>
        <taxon>Sphingomonadales</taxon>
        <taxon>Sphingomonadaceae</taxon>
        <taxon>Sphingopyxis</taxon>
    </lineage>
</organism>
<evidence type="ECO:0000313" key="4">
    <source>
        <dbReference type="Proteomes" id="UP001166571"/>
    </source>
</evidence>
<evidence type="ECO:0000256" key="2">
    <source>
        <dbReference type="HAMAP-Rule" id="MF_00634"/>
    </source>
</evidence>
<dbReference type="PANTHER" id="PTHR13420">
    <property type="entry name" value="UPF0235 PROTEIN C15ORF40"/>
    <property type="match status" value="1"/>
</dbReference>
<gene>
    <name evidence="3" type="ORF">K5P26_12355</name>
</gene>
<evidence type="ECO:0000313" key="3">
    <source>
        <dbReference type="EMBL" id="MBY4637932.1"/>
    </source>
</evidence>
<dbReference type="RefSeq" id="WP_222137353.1">
    <property type="nucleotide sequence ID" value="NZ_JAILXK010000002.1"/>
</dbReference>
<dbReference type="Pfam" id="PF02594">
    <property type="entry name" value="DUF167"/>
    <property type="match status" value="1"/>
</dbReference>
<dbReference type="PANTHER" id="PTHR13420:SF7">
    <property type="entry name" value="UPF0235 PROTEIN C15ORF40"/>
    <property type="match status" value="1"/>
</dbReference>
<proteinExistence type="inferred from homology"/>
<dbReference type="SMART" id="SM01152">
    <property type="entry name" value="DUF167"/>
    <property type="match status" value="1"/>
</dbReference>
<name>A0ABS7MFX2_9SPHN</name>
<comment type="similarity">
    <text evidence="1 2">Belongs to the UPF0235 family.</text>
</comment>
<dbReference type="EMBL" id="JAILXK010000002">
    <property type="protein sequence ID" value="MBY4637932.1"/>
    <property type="molecule type" value="Genomic_DNA"/>
</dbReference>
<comment type="caution">
    <text evidence="3">The sequence shown here is derived from an EMBL/GenBank/DDBJ whole genome shotgun (WGS) entry which is preliminary data.</text>
</comment>
<sequence>MKYRPDPALTAELAARAAGGRLEIRVVPGAGRDTIKISDNVVQVRVSAPPADGAANEAVLRLLAKALDRPRSDLSLLRGTSARTKLIGVSGLPPAPQPEG</sequence>
<dbReference type="HAMAP" id="MF_00634">
    <property type="entry name" value="UPF0235"/>
    <property type="match status" value="1"/>
</dbReference>
<dbReference type="NCBIfam" id="TIGR00251">
    <property type="entry name" value="DUF167 family protein"/>
    <property type="match status" value="1"/>
</dbReference>
<keyword evidence="4" id="KW-1185">Reference proteome</keyword>
<reference evidence="3" key="1">
    <citation type="submission" date="2021-08" db="EMBL/GenBank/DDBJ databases">
        <title>Sphingopyxis panaciterrulae sp. nov., isolated from the surface water of the Yellow Sea.</title>
        <authorList>
            <person name="Gao Z."/>
            <person name="Zhang D."/>
            <person name="Zhang A."/>
        </authorList>
    </citation>
    <scope>NUCLEOTIDE SEQUENCE</scope>
    <source>
        <strain evidence="3">XHP0097</strain>
    </source>
</reference>
<dbReference type="InterPro" id="IPR003746">
    <property type="entry name" value="DUF167"/>
</dbReference>
<accession>A0ABS7MFX2</accession>
<dbReference type="Proteomes" id="UP001166571">
    <property type="component" value="Unassembled WGS sequence"/>
</dbReference>
<evidence type="ECO:0000256" key="1">
    <source>
        <dbReference type="ARBA" id="ARBA00010364"/>
    </source>
</evidence>
<protein>
    <recommendedName>
        <fullName evidence="2">UPF0235 protein K5P26_12355</fullName>
    </recommendedName>
</protein>